<reference evidence="4" key="1">
    <citation type="submission" date="2016-10" db="EMBL/GenBank/DDBJ databases">
        <authorList>
            <person name="Varghese N."/>
            <person name="Submissions S."/>
        </authorList>
    </citation>
    <scope>NUCLEOTIDE SEQUENCE [LARGE SCALE GENOMIC DNA]</scope>
    <source>
        <strain evidence="4">DSM 217</strain>
    </source>
</reference>
<feature type="region of interest" description="Disordered" evidence="1">
    <location>
        <begin position="1"/>
        <end position="52"/>
    </location>
</feature>
<organism evidence="3 4">
    <name type="scientific">Thiocapsa roseopersicina</name>
    <dbReference type="NCBI Taxonomy" id="1058"/>
    <lineage>
        <taxon>Bacteria</taxon>
        <taxon>Pseudomonadati</taxon>
        <taxon>Pseudomonadota</taxon>
        <taxon>Gammaproteobacteria</taxon>
        <taxon>Chromatiales</taxon>
        <taxon>Chromatiaceae</taxon>
        <taxon>Thiocapsa</taxon>
    </lineage>
</organism>
<dbReference type="SMART" id="SM01321">
    <property type="entry name" value="Y1_Tnp"/>
    <property type="match status" value="1"/>
</dbReference>
<dbReference type="GO" id="GO:0004803">
    <property type="term" value="F:transposase activity"/>
    <property type="evidence" value="ECO:0007669"/>
    <property type="project" value="InterPro"/>
</dbReference>
<dbReference type="AlphaFoldDB" id="A0A1H2QFE0"/>
<evidence type="ECO:0000259" key="2">
    <source>
        <dbReference type="SMART" id="SM01321"/>
    </source>
</evidence>
<dbReference type="NCBIfam" id="NF047646">
    <property type="entry name" value="REP_Tyr_transpos"/>
    <property type="match status" value="1"/>
</dbReference>
<dbReference type="PANTHER" id="PTHR36966">
    <property type="entry name" value="REP-ASSOCIATED TYROSINE TRANSPOSASE"/>
    <property type="match status" value="1"/>
</dbReference>
<feature type="compositionally biased region" description="Basic and acidic residues" evidence="1">
    <location>
        <begin position="32"/>
        <end position="52"/>
    </location>
</feature>
<evidence type="ECO:0000313" key="3">
    <source>
        <dbReference type="EMBL" id="SDW05921.1"/>
    </source>
</evidence>
<gene>
    <name evidence="3" type="ORF">SAMN05421783_101254</name>
</gene>
<dbReference type="InterPro" id="IPR052715">
    <property type="entry name" value="RAYT_transposase"/>
</dbReference>
<evidence type="ECO:0000256" key="1">
    <source>
        <dbReference type="SAM" id="MobiDB-lite"/>
    </source>
</evidence>
<dbReference type="GO" id="GO:0006313">
    <property type="term" value="P:DNA transposition"/>
    <property type="evidence" value="ECO:0007669"/>
    <property type="project" value="InterPro"/>
</dbReference>
<dbReference type="STRING" id="1058.SAMN05421783_101254"/>
<dbReference type="InterPro" id="IPR036515">
    <property type="entry name" value="Transposase_17_sf"/>
</dbReference>
<feature type="domain" description="Transposase IS200-like" evidence="2">
    <location>
        <begin position="76"/>
        <end position="208"/>
    </location>
</feature>
<evidence type="ECO:0000313" key="4">
    <source>
        <dbReference type="Proteomes" id="UP000198816"/>
    </source>
</evidence>
<sequence>MGRGRDRSGPSELAPTLRVGASSGRSASLPPSRRDRPAVRPPTRRDAERELQTTDVEAHHIVYIPAMGRDRYRFLEPDAPHFLTCTAVKWLPLFAQPANALILLNSLQFLQRERGLLIHGYVIMENHCHLIAGGPGLARSISSFKSFTARQMVDRMRERNSPALSLLVWCRDRHKSDREHQVWQEGSHPEQIEGATMMRQKLEYIHNNPVKRGYVDDPLCWRYSSARNYEGLDGLLDVVTDW</sequence>
<dbReference type="Gene3D" id="3.30.70.1290">
    <property type="entry name" value="Transposase IS200-like"/>
    <property type="match status" value="1"/>
</dbReference>
<protein>
    <recommendedName>
        <fullName evidence="2">Transposase IS200-like domain-containing protein</fullName>
    </recommendedName>
</protein>
<dbReference type="PANTHER" id="PTHR36966:SF1">
    <property type="entry name" value="REP-ASSOCIATED TYROSINE TRANSPOSASE"/>
    <property type="match status" value="1"/>
</dbReference>
<dbReference type="InterPro" id="IPR002686">
    <property type="entry name" value="Transposase_17"/>
</dbReference>
<keyword evidence="4" id="KW-1185">Reference proteome</keyword>
<accession>A0A1H2QFE0</accession>
<dbReference type="GO" id="GO:0043565">
    <property type="term" value="F:sequence-specific DNA binding"/>
    <property type="evidence" value="ECO:0007669"/>
    <property type="project" value="TreeGrafter"/>
</dbReference>
<dbReference type="SUPFAM" id="SSF143422">
    <property type="entry name" value="Transposase IS200-like"/>
    <property type="match status" value="1"/>
</dbReference>
<dbReference type="EMBL" id="FNNZ01000001">
    <property type="protein sequence ID" value="SDW05921.1"/>
    <property type="molecule type" value="Genomic_DNA"/>
</dbReference>
<dbReference type="Proteomes" id="UP000198816">
    <property type="component" value="Unassembled WGS sequence"/>
</dbReference>
<proteinExistence type="predicted"/>
<name>A0A1H2QFE0_THIRO</name>